<accession>A0ABP6ZT25</accession>
<dbReference type="SUPFAM" id="SSF51735">
    <property type="entry name" value="NAD(P)-binding Rossmann-fold domains"/>
    <property type="match status" value="1"/>
</dbReference>
<comment type="caution">
    <text evidence="3">The sequence shown here is derived from an EMBL/GenBank/DDBJ whole genome shotgun (WGS) entry which is preliminary data.</text>
</comment>
<dbReference type="PRINTS" id="PR00081">
    <property type="entry name" value="GDHRDH"/>
</dbReference>
<evidence type="ECO:0000256" key="1">
    <source>
        <dbReference type="ARBA" id="ARBA00006484"/>
    </source>
</evidence>
<feature type="domain" description="Ketoreductase" evidence="2">
    <location>
        <begin position="12"/>
        <end position="191"/>
    </location>
</feature>
<protein>
    <submittedName>
        <fullName evidence="3">SDR family NAD(P)-dependent oxidoreductase</fullName>
    </submittedName>
</protein>
<proteinExistence type="inferred from homology"/>
<organism evidence="3 4">
    <name type="scientific">Microlunatus ginsengisoli</name>
    <dbReference type="NCBI Taxonomy" id="363863"/>
    <lineage>
        <taxon>Bacteria</taxon>
        <taxon>Bacillati</taxon>
        <taxon>Actinomycetota</taxon>
        <taxon>Actinomycetes</taxon>
        <taxon>Propionibacteriales</taxon>
        <taxon>Propionibacteriaceae</taxon>
        <taxon>Microlunatus</taxon>
    </lineage>
</organism>
<reference evidence="4" key="1">
    <citation type="journal article" date="2019" name="Int. J. Syst. Evol. Microbiol.">
        <title>The Global Catalogue of Microorganisms (GCM) 10K type strain sequencing project: providing services to taxonomists for standard genome sequencing and annotation.</title>
        <authorList>
            <consortium name="The Broad Institute Genomics Platform"/>
            <consortium name="The Broad Institute Genome Sequencing Center for Infectious Disease"/>
            <person name="Wu L."/>
            <person name="Ma J."/>
        </authorList>
    </citation>
    <scope>NUCLEOTIDE SEQUENCE [LARGE SCALE GENOMIC DNA]</scope>
    <source>
        <strain evidence="4">JCM 16929</strain>
    </source>
</reference>
<evidence type="ECO:0000313" key="4">
    <source>
        <dbReference type="Proteomes" id="UP001501490"/>
    </source>
</evidence>
<dbReference type="Gene3D" id="3.40.50.720">
    <property type="entry name" value="NAD(P)-binding Rossmann-like Domain"/>
    <property type="match status" value="1"/>
</dbReference>
<evidence type="ECO:0000259" key="2">
    <source>
        <dbReference type="SMART" id="SM00822"/>
    </source>
</evidence>
<sequence>MAWDLGAGLDGRVVVVTGASGGIGSATTAAFAAAGARVVAVDLDTDRIGAALAREQVEPALSIAADLSRIDSHADLLEQVSALGPVYALVHCAAVLRRRADVRDITEEDWDVQLDTNLKASFFLCRSVAESMRAAGTQGRIVTFSSQGWWTGGFGGSVVYAASKGGIVSMSRGLARTYGPFGITVNTIAPGQAKTHMLLDGIQPEVLDRMTAETPLGRIGEPSEVAGVAVFLASQHASFVSGATLNVSGGFLMY</sequence>
<dbReference type="Pfam" id="PF13561">
    <property type="entry name" value="adh_short_C2"/>
    <property type="match status" value="1"/>
</dbReference>
<name>A0ABP6ZT25_9ACTN</name>
<gene>
    <name evidence="3" type="ORF">GCM10022236_20450</name>
</gene>
<dbReference type="InterPro" id="IPR057326">
    <property type="entry name" value="KR_dom"/>
</dbReference>
<dbReference type="Proteomes" id="UP001501490">
    <property type="component" value="Unassembled WGS sequence"/>
</dbReference>
<dbReference type="SMART" id="SM00822">
    <property type="entry name" value="PKS_KR"/>
    <property type="match status" value="1"/>
</dbReference>
<dbReference type="InterPro" id="IPR002347">
    <property type="entry name" value="SDR_fam"/>
</dbReference>
<dbReference type="PANTHER" id="PTHR42760">
    <property type="entry name" value="SHORT-CHAIN DEHYDROGENASES/REDUCTASES FAMILY MEMBER"/>
    <property type="match status" value="1"/>
</dbReference>
<dbReference type="EMBL" id="BAABAB010000014">
    <property type="protein sequence ID" value="GAA3618085.1"/>
    <property type="molecule type" value="Genomic_DNA"/>
</dbReference>
<comment type="similarity">
    <text evidence="1">Belongs to the short-chain dehydrogenases/reductases (SDR) family.</text>
</comment>
<dbReference type="InterPro" id="IPR036291">
    <property type="entry name" value="NAD(P)-bd_dom_sf"/>
</dbReference>
<keyword evidence="4" id="KW-1185">Reference proteome</keyword>
<dbReference type="PRINTS" id="PR00080">
    <property type="entry name" value="SDRFAMILY"/>
</dbReference>
<dbReference type="RefSeq" id="WP_344804058.1">
    <property type="nucleotide sequence ID" value="NZ_BAABAB010000014.1"/>
</dbReference>
<evidence type="ECO:0000313" key="3">
    <source>
        <dbReference type="EMBL" id="GAA3618085.1"/>
    </source>
</evidence>